<protein>
    <submittedName>
        <fullName evidence="2">Uncharacterized protein</fullName>
    </submittedName>
</protein>
<keyword evidence="1" id="KW-0812">Transmembrane</keyword>
<evidence type="ECO:0000313" key="2">
    <source>
        <dbReference type="EMBL" id="BBA28689.1"/>
    </source>
</evidence>
<evidence type="ECO:0000313" key="3">
    <source>
        <dbReference type="Proteomes" id="UP000267517"/>
    </source>
</evidence>
<sequence length="36" mass="4152">MFITIKNIGDAQVMHLLFIVYSEFYTALTLLCLCII</sequence>
<feature type="transmembrane region" description="Helical" evidence="1">
    <location>
        <begin position="12"/>
        <end position="35"/>
    </location>
</feature>
<evidence type="ECO:0000256" key="1">
    <source>
        <dbReference type="SAM" id="Phobius"/>
    </source>
</evidence>
<dbReference type="AlphaFoldDB" id="A0A250KGA0"/>
<organism evidence="2 3">
    <name type="scientific">Prevotella melaninogenica</name>
    <dbReference type="NCBI Taxonomy" id="28132"/>
    <lineage>
        <taxon>Bacteria</taxon>
        <taxon>Pseudomonadati</taxon>
        <taxon>Bacteroidota</taxon>
        <taxon>Bacteroidia</taxon>
        <taxon>Bacteroidales</taxon>
        <taxon>Prevotellaceae</taxon>
        <taxon>Prevotella</taxon>
    </lineage>
</organism>
<dbReference type="EMBL" id="AP018049">
    <property type="protein sequence ID" value="BBA28689.1"/>
    <property type="molecule type" value="Genomic_DNA"/>
</dbReference>
<accession>A0A250KGA0</accession>
<keyword evidence="1" id="KW-1133">Transmembrane helix</keyword>
<dbReference type="Proteomes" id="UP000267517">
    <property type="component" value="Chromosome I"/>
</dbReference>
<gene>
    <name evidence="2" type="ORF">PMEL1_00593</name>
</gene>
<keyword evidence="1" id="KW-0472">Membrane</keyword>
<name>A0A250KGA0_9BACT</name>
<proteinExistence type="predicted"/>
<reference evidence="2 3" key="1">
    <citation type="submission" date="2017-05" db="EMBL/GenBank/DDBJ databases">
        <title>whole genome sequence of Prevotella melaninogenica GAI 07411.</title>
        <authorList>
            <person name="Kondo Y."/>
            <person name="Hoshino T."/>
        </authorList>
    </citation>
    <scope>NUCLEOTIDE SEQUENCE [LARGE SCALE GENOMIC DNA]</scope>
    <source>
        <strain evidence="2 3">GAI 07411</strain>
    </source>
</reference>